<dbReference type="Proteomes" id="UP000237466">
    <property type="component" value="Unassembled WGS sequence"/>
</dbReference>
<dbReference type="NCBIfam" id="NF033411">
    <property type="entry name" value="small_mem_YnhF"/>
    <property type="match status" value="1"/>
</dbReference>
<dbReference type="AlphaFoldDB" id="A0A2S3RA63"/>
<evidence type="ECO:0000313" key="2">
    <source>
        <dbReference type="Proteomes" id="UP000237466"/>
    </source>
</evidence>
<comment type="caution">
    <text evidence="1">The sequence shown here is derived from an EMBL/GenBank/DDBJ whole genome shotgun (WGS) entry which is preliminary data.</text>
</comment>
<accession>A0A2S3RA63</accession>
<dbReference type="EMBL" id="PDGH01000112">
    <property type="protein sequence ID" value="POB45986.1"/>
    <property type="molecule type" value="Genomic_DNA"/>
</dbReference>
<reference evidence="1 2" key="1">
    <citation type="journal article" date="2018" name="Front. Microbiol.">
        <title>Phylogeny of Vibrio vulnificus from the Analysis of the Core-Genome: Implications for Intra-Species Taxonomy.</title>
        <authorList>
            <person name="Roig F.J."/>
            <person name="Gonzalez-Candelas F."/>
            <person name="Sanjuan E."/>
            <person name="Fouz B."/>
            <person name="Feil E.J."/>
            <person name="Llorens C."/>
            <person name="Baker-Austin C."/>
            <person name="Oliver J.D."/>
            <person name="Danin-Poleg Y."/>
            <person name="Gibas C.J."/>
            <person name="Kashi Y."/>
            <person name="Gulig P.A."/>
            <person name="Morrison S.S."/>
            <person name="Amaro C."/>
        </authorList>
    </citation>
    <scope>NUCLEOTIDE SEQUENCE [LARGE SCALE GENOMIC DNA]</scope>
    <source>
        <strain evidence="1 2">CECT4608</strain>
    </source>
</reference>
<protein>
    <submittedName>
        <fullName evidence="1">YnhF family membrane protein</fullName>
    </submittedName>
</protein>
<gene>
    <name evidence="1" type="ORF">CRN52_15820</name>
</gene>
<proteinExistence type="predicted"/>
<name>A0A2S3RA63_VIBVL</name>
<dbReference type="InterPro" id="IPR047743">
    <property type="entry name" value="YnhF-like"/>
</dbReference>
<organism evidence="1 2">
    <name type="scientific">Vibrio vulnificus</name>
    <dbReference type="NCBI Taxonomy" id="672"/>
    <lineage>
        <taxon>Bacteria</taxon>
        <taxon>Pseudomonadati</taxon>
        <taxon>Pseudomonadota</taxon>
        <taxon>Gammaproteobacteria</taxon>
        <taxon>Vibrionales</taxon>
        <taxon>Vibrionaceae</taxon>
        <taxon>Vibrio</taxon>
    </lineage>
</organism>
<sequence>MTSLDIFQTSLILLLLLCYKLEVFMEHDLKAALIITATVFAVLLSFGFIAITAA</sequence>
<evidence type="ECO:0000313" key="1">
    <source>
        <dbReference type="EMBL" id="POB45986.1"/>
    </source>
</evidence>